<accession>K0RXT9</accession>
<dbReference type="PROSITE" id="PS51294">
    <property type="entry name" value="HTH_MYB"/>
    <property type="match status" value="1"/>
</dbReference>
<dbReference type="Proteomes" id="UP000266841">
    <property type="component" value="Unassembled WGS sequence"/>
</dbReference>
<dbReference type="GO" id="GO:0005634">
    <property type="term" value="C:nucleus"/>
    <property type="evidence" value="ECO:0007669"/>
    <property type="project" value="TreeGrafter"/>
</dbReference>
<dbReference type="OrthoDB" id="2143914at2759"/>
<gene>
    <name evidence="4" type="ORF">THAOC_22712</name>
</gene>
<feature type="region of interest" description="Disordered" evidence="1">
    <location>
        <begin position="39"/>
        <end position="98"/>
    </location>
</feature>
<dbReference type="InterPro" id="IPR001005">
    <property type="entry name" value="SANT/Myb"/>
</dbReference>
<dbReference type="SUPFAM" id="SSF46689">
    <property type="entry name" value="Homeodomain-like"/>
    <property type="match status" value="1"/>
</dbReference>
<evidence type="ECO:0000313" key="5">
    <source>
        <dbReference type="Proteomes" id="UP000266841"/>
    </source>
</evidence>
<dbReference type="InterPro" id="IPR050560">
    <property type="entry name" value="MYB_TF"/>
</dbReference>
<dbReference type="GO" id="GO:0000978">
    <property type="term" value="F:RNA polymerase II cis-regulatory region sequence-specific DNA binding"/>
    <property type="evidence" value="ECO:0007669"/>
    <property type="project" value="TreeGrafter"/>
</dbReference>
<organism evidence="4 5">
    <name type="scientific">Thalassiosira oceanica</name>
    <name type="common">Marine diatom</name>
    <dbReference type="NCBI Taxonomy" id="159749"/>
    <lineage>
        <taxon>Eukaryota</taxon>
        <taxon>Sar</taxon>
        <taxon>Stramenopiles</taxon>
        <taxon>Ochrophyta</taxon>
        <taxon>Bacillariophyta</taxon>
        <taxon>Coscinodiscophyceae</taxon>
        <taxon>Thalassiosirophycidae</taxon>
        <taxon>Thalassiosirales</taxon>
        <taxon>Thalassiosiraceae</taxon>
        <taxon>Thalassiosira</taxon>
    </lineage>
</organism>
<dbReference type="Pfam" id="PF00249">
    <property type="entry name" value="Myb_DNA-binding"/>
    <property type="match status" value="1"/>
</dbReference>
<keyword evidence="5" id="KW-1185">Reference proteome</keyword>
<name>K0RXT9_THAOC</name>
<dbReference type="PANTHER" id="PTHR45614">
    <property type="entry name" value="MYB PROTEIN-RELATED"/>
    <property type="match status" value="1"/>
</dbReference>
<dbReference type="CDD" id="cd00167">
    <property type="entry name" value="SANT"/>
    <property type="match status" value="1"/>
</dbReference>
<comment type="caution">
    <text evidence="4">The sequence shown here is derived from an EMBL/GenBank/DDBJ whole genome shotgun (WGS) entry which is preliminary data.</text>
</comment>
<evidence type="ECO:0000256" key="1">
    <source>
        <dbReference type="SAM" id="MobiDB-lite"/>
    </source>
</evidence>
<dbReference type="Gene3D" id="1.10.10.60">
    <property type="entry name" value="Homeodomain-like"/>
    <property type="match status" value="1"/>
</dbReference>
<reference evidence="4 5" key="1">
    <citation type="journal article" date="2012" name="Genome Biol.">
        <title>Genome and low-iron response of an oceanic diatom adapted to chronic iron limitation.</title>
        <authorList>
            <person name="Lommer M."/>
            <person name="Specht M."/>
            <person name="Roy A.S."/>
            <person name="Kraemer L."/>
            <person name="Andreson R."/>
            <person name="Gutowska M.A."/>
            <person name="Wolf J."/>
            <person name="Bergner S.V."/>
            <person name="Schilhabel M.B."/>
            <person name="Klostermeier U.C."/>
            <person name="Beiko R.G."/>
            <person name="Rosenstiel P."/>
            <person name="Hippler M."/>
            <person name="Laroche J."/>
        </authorList>
    </citation>
    <scope>NUCLEOTIDE SEQUENCE [LARGE SCALE GENOMIC DNA]</scope>
    <source>
        <strain evidence="4 5">CCMP1005</strain>
    </source>
</reference>
<dbReference type="EMBL" id="AGNL01028846">
    <property type="protein sequence ID" value="EJK57264.1"/>
    <property type="molecule type" value="Genomic_DNA"/>
</dbReference>
<proteinExistence type="predicted"/>
<protein>
    <submittedName>
        <fullName evidence="4">Uncharacterized protein</fullName>
    </submittedName>
</protein>
<dbReference type="PROSITE" id="PS50090">
    <property type="entry name" value="MYB_LIKE"/>
    <property type="match status" value="1"/>
</dbReference>
<dbReference type="InterPro" id="IPR017930">
    <property type="entry name" value="Myb_dom"/>
</dbReference>
<dbReference type="InterPro" id="IPR009057">
    <property type="entry name" value="Homeodomain-like_sf"/>
</dbReference>
<sequence length="343" mass="37611">MDTTLTNVASRQLAYTMALTNDTADESSDVSVAAYSGPSSLAATKLPPAKGKPTSAKLQRVTWSPEQSDSVERPGEANARQDGSAPSLEVRKASAGTNKKDKEELLPLAHLGFPLHFIVRTTRWNAIRPDRSVRAWTNDEDAHLLAFQKENGNKWLDCAKSLPGRTNYDCKNRFTQIKGTKKASRAYATAATAHLEEKGEVWERRDSTNGLSENNRYPMDSVADSFLVAAQLTSLNQLVVAGEPREEQSQGGGEIRGSPIKIPSMRQEASPPRQQQQQWQPFGREGPLPQEGEDYSLPPAHQGWGMDENHYLQAPSQFDFASCDAAVGSAAYPPALPTQFEEV</sequence>
<feature type="region of interest" description="Disordered" evidence="1">
    <location>
        <begin position="242"/>
        <end position="308"/>
    </location>
</feature>
<evidence type="ECO:0000259" key="3">
    <source>
        <dbReference type="PROSITE" id="PS51294"/>
    </source>
</evidence>
<feature type="domain" description="Myb-like" evidence="2">
    <location>
        <begin position="128"/>
        <end position="178"/>
    </location>
</feature>
<evidence type="ECO:0000313" key="4">
    <source>
        <dbReference type="EMBL" id="EJK57264.1"/>
    </source>
</evidence>
<dbReference type="SMART" id="SM00717">
    <property type="entry name" value="SANT"/>
    <property type="match status" value="1"/>
</dbReference>
<dbReference type="AlphaFoldDB" id="K0RXT9"/>
<feature type="domain" description="HTH myb-type" evidence="3">
    <location>
        <begin position="128"/>
        <end position="182"/>
    </location>
</feature>
<dbReference type="GO" id="GO:0000981">
    <property type="term" value="F:DNA-binding transcription factor activity, RNA polymerase II-specific"/>
    <property type="evidence" value="ECO:0007669"/>
    <property type="project" value="TreeGrafter"/>
</dbReference>
<evidence type="ECO:0000259" key="2">
    <source>
        <dbReference type="PROSITE" id="PS50090"/>
    </source>
</evidence>